<dbReference type="RefSeq" id="XP_004401593.1">
    <property type="nucleotide sequence ID" value="XM_004401536.1"/>
</dbReference>
<dbReference type="Gene3D" id="6.10.250.3450">
    <property type="match status" value="1"/>
</dbReference>
<reference evidence="8" key="1">
    <citation type="submission" date="2025-08" db="UniProtKB">
        <authorList>
            <consortium name="RefSeq"/>
        </authorList>
    </citation>
    <scope>IDENTIFICATION</scope>
</reference>
<evidence type="ECO:0000313" key="7">
    <source>
        <dbReference type="Proteomes" id="UP000245340"/>
    </source>
</evidence>
<dbReference type="FunFam" id="6.10.250.3450:FF:000001">
    <property type="entry name" value="60S ribosomal protein L35"/>
    <property type="match status" value="1"/>
</dbReference>
<name>A0A9B0GLR6_ODORO</name>
<keyword evidence="7" id="KW-1185">Reference proteome</keyword>
<keyword evidence="4" id="KW-0687">Ribonucleoprotein</keyword>
<dbReference type="PANTHER" id="PTHR45722">
    <property type="entry name" value="60S RIBOSOMAL PROTEIN L35"/>
    <property type="match status" value="1"/>
</dbReference>
<evidence type="ECO:0000256" key="1">
    <source>
        <dbReference type="ARBA" id="ARBA00009254"/>
    </source>
</evidence>
<evidence type="ECO:0000256" key="4">
    <source>
        <dbReference type="ARBA" id="ARBA00023274"/>
    </source>
</evidence>
<dbReference type="InterPro" id="IPR001854">
    <property type="entry name" value="Ribosomal_uL29"/>
</dbReference>
<sequence>MDQKPKTLPICVNKVLSDSADVAKFKVQDPYGKKEELLKQLEDLKVELSQLHIAKVTGGTASKLSKIPAVCKPIARVLTVISQTQKENFRKFYKGKKLYKPWDLQPKKTHALCHRLNKQEENLKTKKQQWKEQLYSLQKYARPEHQDHKTHTN</sequence>
<evidence type="ECO:0000256" key="2">
    <source>
        <dbReference type="ARBA" id="ARBA00011133"/>
    </source>
</evidence>
<protein>
    <recommendedName>
        <fullName evidence="5">Large ribosomal subunit protein uL29</fullName>
    </recommendedName>
    <alternativeName>
        <fullName evidence="6">60S ribosomal protein L35</fullName>
    </alternativeName>
</protein>
<evidence type="ECO:0000256" key="5">
    <source>
        <dbReference type="ARBA" id="ARBA00035204"/>
    </source>
</evidence>
<proteinExistence type="inferred from homology"/>
<dbReference type="SUPFAM" id="SSF46561">
    <property type="entry name" value="Ribosomal protein L29 (L29p)"/>
    <property type="match status" value="1"/>
</dbReference>
<comment type="similarity">
    <text evidence="1">Belongs to the universal ribosomal protein uL29 family.</text>
</comment>
<evidence type="ECO:0000313" key="8">
    <source>
        <dbReference type="RefSeq" id="XP_004401593.1"/>
    </source>
</evidence>
<gene>
    <name evidence="8" type="primary">LOC101370028</name>
</gene>
<dbReference type="InterPro" id="IPR036049">
    <property type="entry name" value="Ribosomal_uL29_sf"/>
</dbReference>
<dbReference type="HAMAP" id="MF_00374">
    <property type="entry name" value="Ribosomal_uL29"/>
    <property type="match status" value="1"/>
</dbReference>
<dbReference type="FunFam" id="1.10.287.310:FF:000002">
    <property type="entry name" value="60S ribosomal protein L35"/>
    <property type="match status" value="1"/>
</dbReference>
<evidence type="ECO:0000256" key="3">
    <source>
        <dbReference type="ARBA" id="ARBA00022980"/>
    </source>
</evidence>
<dbReference type="GO" id="GO:0003729">
    <property type="term" value="F:mRNA binding"/>
    <property type="evidence" value="ECO:0007669"/>
    <property type="project" value="TreeGrafter"/>
</dbReference>
<organism evidence="7 8">
    <name type="scientific">Odobenus rosmarus divergens</name>
    <name type="common">Pacific walrus</name>
    <dbReference type="NCBI Taxonomy" id="9708"/>
    <lineage>
        <taxon>Eukaryota</taxon>
        <taxon>Metazoa</taxon>
        <taxon>Chordata</taxon>
        <taxon>Craniata</taxon>
        <taxon>Vertebrata</taxon>
        <taxon>Euteleostomi</taxon>
        <taxon>Mammalia</taxon>
        <taxon>Eutheria</taxon>
        <taxon>Laurasiatheria</taxon>
        <taxon>Carnivora</taxon>
        <taxon>Caniformia</taxon>
        <taxon>Pinnipedia</taxon>
        <taxon>Odobenidae</taxon>
        <taxon>Odobenus</taxon>
    </lineage>
</organism>
<dbReference type="AlphaFoldDB" id="A0A9B0GLR6"/>
<dbReference type="Proteomes" id="UP000245340">
    <property type="component" value="Unplaced"/>
</dbReference>
<dbReference type="GO" id="GO:0006412">
    <property type="term" value="P:translation"/>
    <property type="evidence" value="ECO:0007669"/>
    <property type="project" value="InterPro"/>
</dbReference>
<dbReference type="InterPro" id="IPR045059">
    <property type="entry name" value="Ribosomal_uL29_euk"/>
</dbReference>
<dbReference type="GO" id="GO:0022625">
    <property type="term" value="C:cytosolic large ribosomal subunit"/>
    <property type="evidence" value="ECO:0007669"/>
    <property type="project" value="InterPro"/>
</dbReference>
<dbReference type="PANTHER" id="PTHR45722:SF2">
    <property type="entry name" value="LARGE RIBOSOMAL SUBUNIT PROTEIN UL29-RELATED"/>
    <property type="match status" value="1"/>
</dbReference>
<accession>A0A9B0GLR6</accession>
<comment type="subunit">
    <text evidence="2">Component of the large ribosomal subunit.</text>
</comment>
<evidence type="ECO:0000256" key="6">
    <source>
        <dbReference type="ARBA" id="ARBA00035334"/>
    </source>
</evidence>
<keyword evidence="3" id="KW-0689">Ribosomal protein</keyword>
<dbReference type="Gene3D" id="1.10.287.310">
    <property type="match status" value="1"/>
</dbReference>
<dbReference type="GO" id="GO:0003735">
    <property type="term" value="F:structural constituent of ribosome"/>
    <property type="evidence" value="ECO:0007669"/>
    <property type="project" value="InterPro"/>
</dbReference>
<dbReference type="Pfam" id="PF00831">
    <property type="entry name" value="Ribosomal_L29"/>
    <property type="match status" value="1"/>
</dbReference>
<dbReference type="GO" id="GO:0000463">
    <property type="term" value="P:maturation of LSU-rRNA from tricistronic rRNA transcript (SSU-rRNA, 5.8S rRNA, LSU-rRNA)"/>
    <property type="evidence" value="ECO:0007669"/>
    <property type="project" value="InterPro"/>
</dbReference>
<dbReference type="NCBIfam" id="TIGR00012">
    <property type="entry name" value="L29"/>
    <property type="match status" value="1"/>
</dbReference>